<organism evidence="2">
    <name type="scientific">Papilio polytes</name>
    <name type="common">Common mormon</name>
    <name type="synonym">Swallowtail butterfly</name>
    <dbReference type="NCBI Taxonomy" id="76194"/>
    <lineage>
        <taxon>Eukaryota</taxon>
        <taxon>Metazoa</taxon>
        <taxon>Ecdysozoa</taxon>
        <taxon>Arthropoda</taxon>
        <taxon>Hexapoda</taxon>
        <taxon>Insecta</taxon>
        <taxon>Pterygota</taxon>
        <taxon>Neoptera</taxon>
        <taxon>Endopterygota</taxon>
        <taxon>Lepidoptera</taxon>
        <taxon>Glossata</taxon>
        <taxon>Ditrysia</taxon>
        <taxon>Papilionoidea</taxon>
        <taxon>Papilionidae</taxon>
        <taxon>Papilioninae</taxon>
        <taxon>Papilio</taxon>
    </lineage>
</organism>
<proteinExistence type="evidence at transcript level"/>
<feature type="compositionally biased region" description="Low complexity" evidence="1">
    <location>
        <begin position="14"/>
        <end position="39"/>
    </location>
</feature>
<feature type="compositionally biased region" description="Basic and acidic residues" evidence="1">
    <location>
        <begin position="91"/>
        <end position="100"/>
    </location>
</feature>
<sequence length="113" mass="12813">MSSRGRMYGGYSGRGSYNNRGSGYRGSYRGSGSRGSYDSGRGGRGGYSSYNNDTRYNNSNSTRYSTGRDRIDDSYKKPYRSEPSASYQNRDYGRSGSPDRKRMRMEVCNLHNR</sequence>
<evidence type="ECO:0000313" key="2">
    <source>
        <dbReference type="EMBL" id="BAM20519.1"/>
    </source>
</evidence>
<accession>I4DRH9</accession>
<feature type="region of interest" description="Disordered" evidence="1">
    <location>
        <begin position="1"/>
        <end position="113"/>
    </location>
</feature>
<name>I4DRH9_PAPPL</name>
<feature type="compositionally biased region" description="Polar residues" evidence="1">
    <location>
        <begin position="53"/>
        <end position="65"/>
    </location>
</feature>
<reference evidence="2" key="1">
    <citation type="journal article" date="2012" name="BMC Biol.">
        <title>Comprehensive microarray-based analysis for stage-specific larval camouflage pattern-associated genes in the swallowtail butterfly, Papilio xuthus.</title>
        <authorList>
            <person name="Futahashi R."/>
            <person name="Shirataki H."/>
            <person name="Narita T."/>
            <person name="Mita K."/>
            <person name="Fujiwara H."/>
        </authorList>
    </citation>
    <scope>NUCLEOTIDE SEQUENCE</scope>
    <source>
        <tissue evidence="2">Epidermis</tissue>
    </source>
</reference>
<dbReference type="AlphaFoldDB" id="I4DRH9"/>
<evidence type="ECO:0000256" key="1">
    <source>
        <dbReference type="SAM" id="MobiDB-lite"/>
    </source>
</evidence>
<protein>
    <submittedName>
        <fullName evidence="2">Uncharacterized protein</fullName>
    </submittedName>
</protein>
<feature type="compositionally biased region" description="Basic and acidic residues" evidence="1">
    <location>
        <begin position="66"/>
        <end position="80"/>
    </location>
</feature>
<dbReference type="EMBL" id="AK405126">
    <property type="protein sequence ID" value="BAM20519.1"/>
    <property type="molecule type" value="mRNA"/>
</dbReference>